<dbReference type="PANTHER" id="PTHR11439:SF484">
    <property type="entry name" value="REVERSE TRANSCRIPTASE TY1_COPIA-TYPE DOMAIN-CONTAINING PROTEIN"/>
    <property type="match status" value="1"/>
</dbReference>
<dbReference type="Pfam" id="PF07727">
    <property type="entry name" value="RVT_2"/>
    <property type="match status" value="1"/>
</dbReference>
<feature type="region of interest" description="Disordered" evidence="3">
    <location>
        <begin position="803"/>
        <end position="822"/>
    </location>
</feature>
<protein>
    <recommendedName>
        <fullName evidence="8">Retrovirus-related Pol polyprotein from transposon TNT 1-94</fullName>
    </recommendedName>
</protein>
<dbReference type="Pfam" id="PF00665">
    <property type="entry name" value="rve"/>
    <property type="match status" value="1"/>
</dbReference>
<dbReference type="Proteomes" id="UP001152523">
    <property type="component" value="Unassembled WGS sequence"/>
</dbReference>
<dbReference type="Pfam" id="PF14223">
    <property type="entry name" value="Retrotran_gag_2"/>
    <property type="match status" value="1"/>
</dbReference>
<dbReference type="GO" id="GO:0003676">
    <property type="term" value="F:nucleic acid binding"/>
    <property type="evidence" value="ECO:0007669"/>
    <property type="project" value="InterPro"/>
</dbReference>
<proteinExistence type="predicted"/>
<dbReference type="Pfam" id="PF25597">
    <property type="entry name" value="SH3_retrovirus"/>
    <property type="match status" value="1"/>
</dbReference>
<name>A0AAV0FGH8_9ASTE</name>
<organism evidence="6 7">
    <name type="scientific">Cuscuta epithymum</name>
    <dbReference type="NCBI Taxonomy" id="186058"/>
    <lineage>
        <taxon>Eukaryota</taxon>
        <taxon>Viridiplantae</taxon>
        <taxon>Streptophyta</taxon>
        <taxon>Embryophyta</taxon>
        <taxon>Tracheophyta</taxon>
        <taxon>Spermatophyta</taxon>
        <taxon>Magnoliopsida</taxon>
        <taxon>eudicotyledons</taxon>
        <taxon>Gunneridae</taxon>
        <taxon>Pentapetalae</taxon>
        <taxon>asterids</taxon>
        <taxon>lamiids</taxon>
        <taxon>Solanales</taxon>
        <taxon>Convolvulaceae</taxon>
        <taxon>Cuscuteae</taxon>
        <taxon>Cuscuta</taxon>
        <taxon>Cuscuta subgen. Cuscuta</taxon>
    </lineage>
</organism>
<dbReference type="InterPro" id="IPR001878">
    <property type="entry name" value="Znf_CCHC"/>
</dbReference>
<evidence type="ECO:0008006" key="8">
    <source>
        <dbReference type="Google" id="ProtNLM"/>
    </source>
</evidence>
<evidence type="ECO:0000259" key="5">
    <source>
        <dbReference type="PROSITE" id="PS50994"/>
    </source>
</evidence>
<dbReference type="PROSITE" id="PS50158">
    <property type="entry name" value="ZF_CCHC"/>
    <property type="match status" value="1"/>
</dbReference>
<reference evidence="6" key="1">
    <citation type="submission" date="2022-07" db="EMBL/GenBank/DDBJ databases">
        <authorList>
            <person name="Macas J."/>
            <person name="Novak P."/>
            <person name="Neumann P."/>
        </authorList>
    </citation>
    <scope>NUCLEOTIDE SEQUENCE</scope>
</reference>
<dbReference type="Gene3D" id="3.30.420.10">
    <property type="entry name" value="Ribonuclease H-like superfamily/Ribonuclease H"/>
    <property type="match status" value="1"/>
</dbReference>
<dbReference type="Pfam" id="PF13976">
    <property type="entry name" value="gag_pre-integrs"/>
    <property type="match status" value="1"/>
</dbReference>
<keyword evidence="1" id="KW-0378">Hydrolase</keyword>
<evidence type="ECO:0000313" key="6">
    <source>
        <dbReference type="EMBL" id="CAH9134543.1"/>
    </source>
</evidence>
<evidence type="ECO:0000313" key="7">
    <source>
        <dbReference type="Proteomes" id="UP001152523"/>
    </source>
</evidence>
<keyword evidence="1" id="KW-0064">Aspartyl protease</keyword>
<gene>
    <name evidence="6" type="ORF">CEPIT_LOCUS33804</name>
</gene>
<dbReference type="InterPro" id="IPR001584">
    <property type="entry name" value="Integrase_cat-core"/>
</dbReference>
<dbReference type="SMART" id="SM00343">
    <property type="entry name" value="ZnF_C2HC"/>
    <property type="match status" value="1"/>
</dbReference>
<feature type="domain" description="Integrase catalytic" evidence="5">
    <location>
        <begin position="499"/>
        <end position="674"/>
    </location>
</feature>
<sequence>MGDDKKSVTEITVGNARITERKLTGCKDYGQWKRTITRYVNSLDLGDHLSEMAPPRSHPDERKKWMMADDRLFNQIQNTLDPSIDSIITHCDTVKEMWEYLESMYASKQDLSYVHQLLMHYYRPEMKDQTLFQYYNECKQIFEEKRSRFPITADVKSMQEQEERTFVHGVLAGLGPQYEVSRSQILSGGTLPSFSDLYGRLLPVCKDGESRMMNSIDTAALVSDVSRGKRTNSVTTEGTHNSSRTCYHCGAEGHVKKNCWKLHGRPQASGQFPPRRVANTAIQDGILPTPSTFTISADEYARLLQLSLTASSARPQVDTGNPAACLSTSSRNWVIDSGATDHMTGNENILSSFTSSANQSHVTLANGSTTSVNGLRTATLSPNISLSSVLYLSQFPFNLISVSQITKALNCCVIFFPTHCLFQDLGTKQIIGKGRLVNGLYVFESLVPRSVACTSSSLLKVHCQFGHPSLSVLQKMCPSLSRESVLECEACQFAKHHRTTFRPRINKSVESSFDLVHTDVWGPCPVVSKLGHRYFVTFVDDFSRVTWLYPLKSRSDVFTAFCTFHAEIQTQFNKNIRILRSDNAKDYLSSTFQSYLSRHGILHHTSCPYTPQQNGVAERKNRHLLEVARALIFHMGVPKPFWVDAVSTACYLINRMPSSVLNGQIPYSVLFPSQSLFSLVPRVFGCTCFVQDMRSQVSKLDPKSIKCVFLGYSRLQKGYRCYSPSLGRYIISADVTFFEETPFFQHSSSSSPSLELSNDEFLVYTTSQLESFPPSEVSPSTVLPPPPPPLKVYSRRVRPVTTAPTLATSVPPSSVSPPDSAPSDLDLPIALRKGTRTCTYSVSSFVTYDALSPSSKSFVACLDSIVVPSTVSEALAHPGWQEAMREEMMALDQNHTWDLMYLPPNKKAIGCKWVFTVKMNPDGSVARLKARLVAKGYAQTYGIDYFDTFSPVAKLTSIRLFMSLAATYNWTLHQLDIKNAFLNGDLSEEVYMEQPPGFVAQGEFGKVCKLRKSLYGLKQSPRAWFGRFSATIFKFGLRRSAYDHSVFFSTSNSGCILLVVYVDDIVITGSDAGRILKLKSFLATCFQTKDLGPLKYFLGIEVSRSNKGTYLSQRKYCLDVLNDAGLVEAKPCDAPMIPNVKLTADEGDLLENPELYRRIVGKLNYLTITRPDIAFPVSVVSQFLSTPRTSHWDAVTHILRYLKGAPGRGILYQNHGHHVIEGFTDADYAGNPNDRHSTTGYCVFVGGNLVSWKSKKQNVVSRSSAESEYRAMAQTTCELVWLRHLLGELGFAQTEPMRLWCDNQAAIHIANNPVFHERTKHIEVDCHFTREKVEDGTICTPHIKTGNQVADVFTKALPGTRINSICTKLGMINIYAPA</sequence>
<evidence type="ECO:0000256" key="2">
    <source>
        <dbReference type="PROSITE-ProRule" id="PRU00047"/>
    </source>
</evidence>
<dbReference type="InterPro" id="IPR025724">
    <property type="entry name" value="GAG-pre-integrase_dom"/>
</dbReference>
<feature type="domain" description="CCHC-type" evidence="4">
    <location>
        <begin position="246"/>
        <end position="259"/>
    </location>
</feature>
<dbReference type="InterPro" id="IPR013103">
    <property type="entry name" value="RVT_2"/>
</dbReference>
<dbReference type="SUPFAM" id="SSF53098">
    <property type="entry name" value="Ribonuclease H-like"/>
    <property type="match status" value="1"/>
</dbReference>
<evidence type="ECO:0000256" key="1">
    <source>
        <dbReference type="ARBA" id="ARBA00022750"/>
    </source>
</evidence>
<comment type="caution">
    <text evidence="6">The sequence shown here is derived from an EMBL/GenBank/DDBJ whole genome shotgun (WGS) entry which is preliminary data.</text>
</comment>
<evidence type="ECO:0000256" key="3">
    <source>
        <dbReference type="SAM" id="MobiDB-lite"/>
    </source>
</evidence>
<keyword evidence="7" id="KW-1185">Reference proteome</keyword>
<dbReference type="Gene3D" id="4.10.60.10">
    <property type="entry name" value="Zinc finger, CCHC-type"/>
    <property type="match status" value="1"/>
</dbReference>
<dbReference type="InterPro" id="IPR054722">
    <property type="entry name" value="PolX-like_BBD"/>
</dbReference>
<keyword evidence="1" id="KW-0645">Protease</keyword>
<dbReference type="EMBL" id="CAMAPF010000982">
    <property type="protein sequence ID" value="CAH9134543.1"/>
    <property type="molecule type" value="Genomic_DNA"/>
</dbReference>
<accession>A0AAV0FGH8</accession>
<dbReference type="SUPFAM" id="SSF56672">
    <property type="entry name" value="DNA/RNA polymerases"/>
    <property type="match status" value="1"/>
</dbReference>
<keyword evidence="2" id="KW-0479">Metal-binding</keyword>
<keyword evidence="2" id="KW-0862">Zinc</keyword>
<dbReference type="PROSITE" id="PS50994">
    <property type="entry name" value="INTEGRASE"/>
    <property type="match status" value="1"/>
</dbReference>
<dbReference type="InterPro" id="IPR036397">
    <property type="entry name" value="RNaseH_sf"/>
</dbReference>
<evidence type="ECO:0000259" key="4">
    <source>
        <dbReference type="PROSITE" id="PS50158"/>
    </source>
</evidence>
<keyword evidence="2" id="KW-0863">Zinc-finger</keyword>
<dbReference type="GO" id="GO:0015074">
    <property type="term" value="P:DNA integration"/>
    <property type="evidence" value="ECO:0007669"/>
    <property type="project" value="InterPro"/>
</dbReference>
<dbReference type="PANTHER" id="PTHR11439">
    <property type="entry name" value="GAG-POL-RELATED RETROTRANSPOSON"/>
    <property type="match status" value="1"/>
</dbReference>
<dbReference type="InterPro" id="IPR057670">
    <property type="entry name" value="SH3_retrovirus"/>
</dbReference>
<dbReference type="GO" id="GO:0008270">
    <property type="term" value="F:zinc ion binding"/>
    <property type="evidence" value="ECO:0007669"/>
    <property type="project" value="UniProtKB-KW"/>
</dbReference>
<dbReference type="InterPro" id="IPR043502">
    <property type="entry name" value="DNA/RNA_pol_sf"/>
</dbReference>
<dbReference type="Pfam" id="PF22936">
    <property type="entry name" value="Pol_BBD"/>
    <property type="match status" value="1"/>
</dbReference>
<dbReference type="CDD" id="cd09272">
    <property type="entry name" value="RNase_HI_RT_Ty1"/>
    <property type="match status" value="1"/>
</dbReference>
<dbReference type="InterPro" id="IPR012337">
    <property type="entry name" value="RNaseH-like_sf"/>
</dbReference>
<dbReference type="GO" id="GO:0004190">
    <property type="term" value="F:aspartic-type endopeptidase activity"/>
    <property type="evidence" value="ECO:0007669"/>
    <property type="project" value="UniProtKB-KW"/>
</dbReference>